<proteinExistence type="predicted"/>
<evidence type="ECO:0000256" key="1">
    <source>
        <dbReference type="ARBA" id="ARBA00022723"/>
    </source>
</evidence>
<accession>A0A4S8PIX4</accession>
<dbReference type="PANTHER" id="PTHR34448">
    <property type="entry name" value="AMINOPEPTIDASE"/>
    <property type="match status" value="1"/>
</dbReference>
<keyword evidence="1" id="KW-0479">Metal-binding</keyword>
<dbReference type="OrthoDB" id="6918951at2"/>
<name>A0A4S8PIX4_9ACTN</name>
<evidence type="ECO:0000313" key="2">
    <source>
        <dbReference type="EMBL" id="THV28349.1"/>
    </source>
</evidence>
<protein>
    <recommendedName>
        <fullName evidence="4">Aminopeptidase</fullName>
    </recommendedName>
</protein>
<dbReference type="Proteomes" id="UP000305792">
    <property type="component" value="Unassembled WGS sequence"/>
</dbReference>
<evidence type="ECO:0008006" key="4">
    <source>
        <dbReference type="Google" id="ProtNLM"/>
    </source>
</evidence>
<dbReference type="AlphaFoldDB" id="A0A4S8PIX4"/>
<dbReference type="RefSeq" id="WP_136529960.1">
    <property type="nucleotide sequence ID" value="NZ_STGX01000008.1"/>
</dbReference>
<reference evidence="2 3" key="1">
    <citation type="journal article" date="2018" name="Int. J. Syst. Evol. Microbiol.">
        <title>Glycomyces paridis sp. nov., isolated from the medicinal plant Paris polyphylla.</title>
        <authorList>
            <person name="Fang X.M."/>
            <person name="Bai J.L."/>
            <person name="Su J."/>
            <person name="Zhao L.L."/>
            <person name="Liu H.Y."/>
            <person name="Ma B.P."/>
            <person name="Zhang Y.Q."/>
            <person name="Yu L.Y."/>
        </authorList>
    </citation>
    <scope>NUCLEOTIDE SEQUENCE [LARGE SCALE GENOMIC DNA]</scope>
    <source>
        <strain evidence="2 3">CPCC 204357</strain>
    </source>
</reference>
<comment type="caution">
    <text evidence="2">The sequence shown here is derived from an EMBL/GenBank/DDBJ whole genome shotgun (WGS) entry which is preliminary data.</text>
</comment>
<dbReference type="InterPro" id="IPR052170">
    <property type="entry name" value="M29_Exopeptidase"/>
</dbReference>
<gene>
    <name evidence="2" type="ORF">E9998_12125</name>
</gene>
<dbReference type="EMBL" id="STGX01000008">
    <property type="protein sequence ID" value="THV28349.1"/>
    <property type="molecule type" value="Genomic_DNA"/>
</dbReference>
<organism evidence="2 3">
    <name type="scientific">Glycomyces paridis</name>
    <dbReference type="NCBI Taxonomy" id="2126555"/>
    <lineage>
        <taxon>Bacteria</taxon>
        <taxon>Bacillati</taxon>
        <taxon>Actinomycetota</taxon>
        <taxon>Actinomycetes</taxon>
        <taxon>Glycomycetales</taxon>
        <taxon>Glycomycetaceae</taxon>
        <taxon>Glycomyces</taxon>
    </lineage>
</organism>
<dbReference type="GO" id="GO:0046872">
    <property type="term" value="F:metal ion binding"/>
    <property type="evidence" value="ECO:0007669"/>
    <property type="project" value="UniProtKB-KW"/>
</dbReference>
<evidence type="ECO:0000313" key="3">
    <source>
        <dbReference type="Proteomes" id="UP000305792"/>
    </source>
</evidence>
<dbReference type="PANTHER" id="PTHR34448:SF1">
    <property type="entry name" value="BLL6088 PROTEIN"/>
    <property type="match status" value="1"/>
</dbReference>
<dbReference type="SUPFAM" id="SSF144052">
    <property type="entry name" value="Thermophilic metalloprotease-like"/>
    <property type="match status" value="1"/>
</dbReference>
<sequence length="325" mass="34648">MSGAGRAAEAMAAAIALLRPAPGRALLVTRGDDPLWMLLADACRRLGWQVAHRTLDDGDREWAPPAPGERAGQVRFQGELLPCDLVVHHDPFGGDPHGGGPADLERLCGNGTAFVCVDYPHGLADPALRAALTEVYLRALATPLDALRERADRLARRLDAADALEIRFGSDAEADTDRALRVGRPWSVRTDFGSAATDLPVLQLPLGEVWIACRPDSVQGPLTVQDGPGEDRSRRYTVEDGRLVEADGRPADLRPIVEIGFGVNPDARWIPTTALGEKAADSLHIGFGDNTLIGGDVADDVHYDLPLPRTARARLVGAAAEATAP</sequence>
<keyword evidence="3" id="KW-1185">Reference proteome</keyword>